<reference evidence="1 2" key="1">
    <citation type="journal article" date="2014" name="Proc. Natl. Acad. Sci. U.S.A.">
        <title>Functional characterization of flavobacteria rhodopsins reveals a unique class of light-driven chloride pump in bacteria.</title>
        <authorList>
            <person name="Yoshizawa S."/>
            <person name="Kumagai Y."/>
            <person name="Kim H."/>
            <person name="Ogura Y."/>
            <person name="Hayashi T."/>
            <person name="Iwasaki W."/>
            <person name="DeLong E.F."/>
            <person name="Kogure K."/>
        </authorList>
    </citation>
    <scope>NUCLEOTIDE SEQUENCE [LARGE SCALE GENOMIC DNA]</scope>
    <source>
        <strain evidence="1 2">S1-08</strain>
    </source>
</reference>
<sequence length="56" mass="6344">MGDKNSCKTCIKEFDKKNLANSVGVKSSICNRIGRETNYILGPRVKNENKEIENKK</sequence>
<evidence type="ECO:0000313" key="1">
    <source>
        <dbReference type="EMBL" id="BAO56133.1"/>
    </source>
</evidence>
<keyword evidence="2" id="KW-1185">Reference proteome</keyword>
<dbReference type="KEGG" id="nmf:NMS_2124"/>
<gene>
    <name evidence="1" type="ORF">NMS_2124</name>
</gene>
<name>W8VW96_9FLAO</name>
<dbReference type="STRING" id="1454201.NMS_2124"/>
<dbReference type="HOGENOM" id="CLU_3009792_0_0_10"/>
<dbReference type="AlphaFoldDB" id="W8VW96"/>
<accession>W8VW96</accession>
<proteinExistence type="predicted"/>
<dbReference type="Proteomes" id="UP000031760">
    <property type="component" value="Chromosome"/>
</dbReference>
<dbReference type="EMBL" id="AP014548">
    <property type="protein sequence ID" value="BAO56133.1"/>
    <property type="molecule type" value="Genomic_DNA"/>
</dbReference>
<evidence type="ECO:0000313" key="2">
    <source>
        <dbReference type="Proteomes" id="UP000031760"/>
    </source>
</evidence>
<protein>
    <submittedName>
        <fullName evidence="1">Uncharacterized protein</fullName>
    </submittedName>
</protein>
<organism evidence="1 2">
    <name type="scientific">Nonlabens marinus S1-08</name>
    <dbReference type="NCBI Taxonomy" id="1454201"/>
    <lineage>
        <taxon>Bacteria</taxon>
        <taxon>Pseudomonadati</taxon>
        <taxon>Bacteroidota</taxon>
        <taxon>Flavobacteriia</taxon>
        <taxon>Flavobacteriales</taxon>
        <taxon>Flavobacteriaceae</taxon>
        <taxon>Nonlabens</taxon>
    </lineage>
</organism>